<keyword evidence="2 4" id="KW-0808">Transferase</keyword>
<feature type="binding site" evidence="4">
    <location>
        <position position="319"/>
    </location>
    <ligand>
        <name>S-adenosyl-L-methionine</name>
        <dbReference type="ChEBI" id="CHEBI:59789"/>
    </ligand>
</feature>
<comment type="similarity">
    <text evidence="4">Belongs to the class I-like SAM-binding methyltransferase superfamily. RNA M5U methyltransferase family.</text>
</comment>
<dbReference type="InterPro" id="IPR030391">
    <property type="entry name" value="MeTrfase_TrmA_CS"/>
</dbReference>
<dbReference type="PROSITE" id="PS50926">
    <property type="entry name" value="TRAM"/>
    <property type="match status" value="1"/>
</dbReference>
<dbReference type="InterPro" id="IPR010280">
    <property type="entry name" value="U5_MeTrfase_fam"/>
</dbReference>
<dbReference type="Gene3D" id="3.40.50.150">
    <property type="entry name" value="Vaccinia Virus protein VP39"/>
    <property type="match status" value="1"/>
</dbReference>
<name>A0A1F7WLN7_9BACT</name>
<organism evidence="7 8">
    <name type="scientific">Candidatus Wallbacteria bacterium GWC2_49_35</name>
    <dbReference type="NCBI Taxonomy" id="1817813"/>
    <lineage>
        <taxon>Bacteria</taxon>
        <taxon>Candidatus Walliibacteriota</taxon>
    </lineage>
</organism>
<dbReference type="GO" id="GO:0070041">
    <property type="term" value="F:rRNA (uridine-C5-)-methyltransferase activity"/>
    <property type="evidence" value="ECO:0007669"/>
    <property type="project" value="TreeGrafter"/>
</dbReference>
<evidence type="ECO:0000256" key="4">
    <source>
        <dbReference type="PROSITE-ProRule" id="PRU01024"/>
    </source>
</evidence>
<accession>A0A1F7WLN7</accession>
<feature type="binding site" evidence="4">
    <location>
        <position position="340"/>
    </location>
    <ligand>
        <name>S-adenosyl-L-methionine</name>
        <dbReference type="ChEBI" id="CHEBI:59789"/>
    </ligand>
</feature>
<sequence>MKKAVKIEKLGGEGVGIGHIDGKVVFVPYSVPGDEVLVKLVHETNSYYKAEIAEIIKAARDRIEAPCQYFGVCGGCSHQNIKYGAQLSYKQELLNEIFRKFVNSGVKIDEITPSPEQFGYRNKLQMQCAASRGGKIGAGFYKIRSHEVVEIDNCPLHSEPLNKLVQSTVSTLNQFKILPYSEKLRRGTMRHIVVRESRHSGDMTMTFVANHETLLNQTKISKALFSKNKSLKGLYIYHNPHDTNVIFEDSEGIRLNDNRSPLRKIFGDDYISDNINGTYFKISPLSFFQVNTSQAKNMAKFIEDNIGFKNKKTSLIDAYSGIGTLSLGLSHKFENVLAIEIVAQACALARINARAAGAKNYHVRRGDAAEIINSSLSSLKSGDFEDKYRSIILDPPRAGIDENMRAFLCEVKIPEILYISCNPHTQERDVSHLCAKGSYKIAKIAPFDMFPQTFHIENIIKLVQ</sequence>
<dbReference type="InterPro" id="IPR030390">
    <property type="entry name" value="MeTrfase_TrmA_AS"/>
</dbReference>
<dbReference type="InterPro" id="IPR029063">
    <property type="entry name" value="SAM-dependent_MTases_sf"/>
</dbReference>
<dbReference type="PANTHER" id="PTHR11061:SF30">
    <property type="entry name" value="TRNA (URACIL(54)-C(5))-METHYLTRANSFERASE"/>
    <property type="match status" value="1"/>
</dbReference>
<dbReference type="AlphaFoldDB" id="A0A1F7WLN7"/>
<dbReference type="GO" id="GO:0070475">
    <property type="term" value="P:rRNA base methylation"/>
    <property type="evidence" value="ECO:0007669"/>
    <property type="project" value="TreeGrafter"/>
</dbReference>
<feature type="binding site" evidence="4">
    <location>
        <position position="394"/>
    </location>
    <ligand>
        <name>S-adenosyl-L-methionine</name>
        <dbReference type="ChEBI" id="CHEBI:59789"/>
    </ligand>
</feature>
<protein>
    <submittedName>
        <fullName evidence="7">23S rRNA (Uracil-5-)-methyltransferase RumA</fullName>
    </submittedName>
</protein>
<evidence type="ECO:0000256" key="3">
    <source>
        <dbReference type="ARBA" id="ARBA00022691"/>
    </source>
</evidence>
<evidence type="ECO:0000256" key="1">
    <source>
        <dbReference type="ARBA" id="ARBA00022603"/>
    </source>
</evidence>
<evidence type="ECO:0000313" key="8">
    <source>
        <dbReference type="Proteomes" id="UP000178735"/>
    </source>
</evidence>
<keyword evidence="1 4" id="KW-0489">Methyltransferase</keyword>
<dbReference type="SUPFAM" id="SSF50249">
    <property type="entry name" value="Nucleic acid-binding proteins"/>
    <property type="match status" value="1"/>
</dbReference>
<dbReference type="PROSITE" id="PS51687">
    <property type="entry name" value="SAM_MT_RNA_M5U"/>
    <property type="match status" value="1"/>
</dbReference>
<dbReference type="Pfam" id="PF01938">
    <property type="entry name" value="TRAM"/>
    <property type="match status" value="1"/>
</dbReference>
<dbReference type="PROSITE" id="PS01231">
    <property type="entry name" value="TRMA_2"/>
    <property type="match status" value="1"/>
</dbReference>
<feature type="active site" evidence="5">
    <location>
        <position position="421"/>
    </location>
</feature>
<dbReference type="CDD" id="cd02440">
    <property type="entry name" value="AdoMet_MTases"/>
    <property type="match status" value="1"/>
</dbReference>
<evidence type="ECO:0000259" key="6">
    <source>
        <dbReference type="PROSITE" id="PS50926"/>
    </source>
</evidence>
<dbReference type="PANTHER" id="PTHR11061">
    <property type="entry name" value="RNA M5U METHYLTRANSFERASE"/>
    <property type="match status" value="1"/>
</dbReference>
<feature type="domain" description="TRAM" evidence="6">
    <location>
        <begin position="1"/>
        <end position="54"/>
    </location>
</feature>
<evidence type="ECO:0000313" key="7">
    <source>
        <dbReference type="EMBL" id="OGM03753.1"/>
    </source>
</evidence>
<gene>
    <name evidence="7" type="ORF">A2008_08860</name>
</gene>
<dbReference type="Gene3D" id="2.40.50.1070">
    <property type="match status" value="1"/>
</dbReference>
<reference evidence="7 8" key="1">
    <citation type="journal article" date="2016" name="Nat. Commun.">
        <title>Thousands of microbial genomes shed light on interconnected biogeochemical processes in an aquifer system.</title>
        <authorList>
            <person name="Anantharaman K."/>
            <person name="Brown C.T."/>
            <person name="Hug L.A."/>
            <person name="Sharon I."/>
            <person name="Castelle C.J."/>
            <person name="Probst A.J."/>
            <person name="Thomas B.C."/>
            <person name="Singh A."/>
            <person name="Wilkins M.J."/>
            <person name="Karaoz U."/>
            <person name="Brodie E.L."/>
            <person name="Williams K.H."/>
            <person name="Hubbard S.S."/>
            <person name="Banfield J.F."/>
        </authorList>
    </citation>
    <scope>NUCLEOTIDE SEQUENCE [LARGE SCALE GENOMIC DNA]</scope>
</reference>
<dbReference type="InterPro" id="IPR002792">
    <property type="entry name" value="TRAM_dom"/>
</dbReference>
<comment type="caution">
    <text evidence="7">The sequence shown here is derived from an EMBL/GenBank/DDBJ whole genome shotgun (WGS) entry which is preliminary data.</text>
</comment>
<evidence type="ECO:0000256" key="2">
    <source>
        <dbReference type="ARBA" id="ARBA00022679"/>
    </source>
</evidence>
<dbReference type="Pfam" id="PF05958">
    <property type="entry name" value="tRNA_U5-meth_tr"/>
    <property type="match status" value="1"/>
</dbReference>
<dbReference type="PROSITE" id="PS01230">
    <property type="entry name" value="TRMA_1"/>
    <property type="match status" value="1"/>
</dbReference>
<dbReference type="Gene3D" id="2.40.50.140">
    <property type="entry name" value="Nucleic acid-binding proteins"/>
    <property type="match status" value="1"/>
</dbReference>
<feature type="active site" description="Nucleophile" evidence="4">
    <location>
        <position position="421"/>
    </location>
</feature>
<dbReference type="Proteomes" id="UP000178735">
    <property type="component" value="Unassembled WGS sequence"/>
</dbReference>
<dbReference type="InterPro" id="IPR012340">
    <property type="entry name" value="NA-bd_OB-fold"/>
</dbReference>
<feature type="binding site" evidence="4">
    <location>
        <position position="289"/>
    </location>
    <ligand>
        <name>S-adenosyl-L-methionine</name>
        <dbReference type="ChEBI" id="CHEBI:59789"/>
    </ligand>
</feature>
<dbReference type="EMBL" id="MGFH01000157">
    <property type="protein sequence ID" value="OGM03753.1"/>
    <property type="molecule type" value="Genomic_DNA"/>
</dbReference>
<proteinExistence type="inferred from homology"/>
<dbReference type="NCBIfam" id="TIGR00479">
    <property type="entry name" value="rumA"/>
    <property type="match status" value="1"/>
</dbReference>
<dbReference type="SUPFAM" id="SSF53335">
    <property type="entry name" value="S-adenosyl-L-methionine-dependent methyltransferases"/>
    <property type="match status" value="1"/>
</dbReference>
<keyword evidence="3 4" id="KW-0949">S-adenosyl-L-methionine</keyword>
<dbReference type="STRING" id="1817813.A2008_08860"/>
<evidence type="ECO:0000256" key="5">
    <source>
        <dbReference type="PROSITE-ProRule" id="PRU10015"/>
    </source>
</evidence>